<feature type="compositionally biased region" description="Low complexity" evidence="4">
    <location>
        <begin position="146"/>
        <end position="156"/>
    </location>
</feature>
<evidence type="ECO:0000256" key="3">
    <source>
        <dbReference type="SAM" id="Coils"/>
    </source>
</evidence>
<evidence type="ECO:0000313" key="5">
    <source>
        <dbReference type="EMBL" id="KAJ3115319.1"/>
    </source>
</evidence>
<organism evidence="5 6">
    <name type="scientific">Physocladia obscura</name>
    <dbReference type="NCBI Taxonomy" id="109957"/>
    <lineage>
        <taxon>Eukaryota</taxon>
        <taxon>Fungi</taxon>
        <taxon>Fungi incertae sedis</taxon>
        <taxon>Chytridiomycota</taxon>
        <taxon>Chytridiomycota incertae sedis</taxon>
        <taxon>Chytridiomycetes</taxon>
        <taxon>Chytridiales</taxon>
        <taxon>Chytriomycetaceae</taxon>
        <taxon>Physocladia</taxon>
    </lineage>
</organism>
<dbReference type="GO" id="GO:0001228">
    <property type="term" value="F:DNA-binding transcription activator activity, RNA polymerase II-specific"/>
    <property type="evidence" value="ECO:0007669"/>
    <property type="project" value="TreeGrafter"/>
</dbReference>
<dbReference type="GO" id="GO:0090575">
    <property type="term" value="C:RNA polymerase II transcription regulator complex"/>
    <property type="evidence" value="ECO:0007669"/>
    <property type="project" value="TreeGrafter"/>
</dbReference>
<proteinExistence type="predicted"/>
<dbReference type="CDD" id="cd14688">
    <property type="entry name" value="bZIP_YAP"/>
    <property type="match status" value="2"/>
</dbReference>
<dbReference type="Gene3D" id="1.20.5.170">
    <property type="match status" value="2"/>
</dbReference>
<evidence type="ECO:0000256" key="4">
    <source>
        <dbReference type="SAM" id="MobiDB-lite"/>
    </source>
</evidence>
<evidence type="ECO:0000256" key="2">
    <source>
        <dbReference type="ARBA" id="ARBA00023242"/>
    </source>
</evidence>
<keyword evidence="6" id="KW-1185">Reference proteome</keyword>
<comment type="subcellular location">
    <subcellularLocation>
        <location evidence="1">Nucleus</location>
    </subcellularLocation>
</comment>
<feature type="coiled-coil region" evidence="3">
    <location>
        <begin position="1331"/>
        <end position="1358"/>
    </location>
</feature>
<dbReference type="EMBL" id="JADGJH010001299">
    <property type="protein sequence ID" value="KAJ3115319.1"/>
    <property type="molecule type" value="Genomic_DNA"/>
</dbReference>
<sequence>MSDQSGSTAGNTTSTLAPAYNSRSGRGRRKLMTEPQTERQAYMREQQRAFRQRKQSYLEELEHRCKDQEAEITVLRANLVASSSSLSSSASAASAREVTNNQSLSCTCDCAEQLTTLQLQNAQLQIQVQSLTMAALFAQSQCQRQEQRQRQQQQQRPTNPIQIVQQPPVSKSPSPPAFFKSDLLLQLSLPPPSSLDSDFDWLMDTGDEFENDDSIPDTPAVQYPSAQQIYGLPQTEYYFKALKQIPSLSNGTKVVDRLHNLYLRLSSATETKAARSLLLRLMRENNRMFDLCTVVEKVQAVDLLAEFYTTNMKYDEYIHNILNPNQYMTPVFPEEIPELLWQKRIQNFKAELKTIPSIIEAGDAVTDPLIKFVCNFWAHPAEYELTAEEFFEINNSCHSLLILMQNMQDRKKYFLTLEKMRQTTWREMDEMLAGWFWQKQGGKKAARSKDVNVNHAEGQHTGFQKLEELLLKTQNSEHNDSSVDPVFGHTISQQSHDAGAKILPNKLPNVLTSSPINAPNELAAEPVPLPGNMVATDPPPPSPLSSSSAAAASTLLRVFDPTIQQFTSIPVTTDGHVAISHVWGDNSFEGSFHGVSIKVSSSEKLAVLTGLASRSSNLPCWLDVVSVNQSSWTQFDPKNVVASGDFPQSLNTIGKDTFRDPRFGAVSQIQGMSDVYNKAAMTYALLSEHDFELLRATLEYLMAKGYQHDEIEMTLVERFQSAISNWQAYSNYMGRVWTYQELTVSNDITFFSHDGAQSVSASELVLLLFQLRYNLRKNSFFHPKVFGYAVHLATALFTRAFLPACVGQTVISILAADAYSDILEDKNDIFGSMLTTTKLSPNFSYSIKLNLYIDMLLESGGLESGWTFTTSIVPYLINKIVPTFQPRLNLDNEVIPMPSRDHTTWSRIVLIEVLAAMVQCRRKCYFKRDYINVLASLYAPSHITDSDENLAAKFAAFHVELIEQGIFTLRNNENWCHHCVGDADNGKAVVTTATIVTIPSWSSTLDCHEINSAHLYGDLLMRRSEHFGFPIGKNAGFDTEVHDSGTVTVAMLVESAGPLQYGDINVGVKITDTADKTNIKRLLIAKLAGAYHPATLTRLLLTSGYISWCCKPVDLDKMLGDDYCEVEKGYLAHYCYINNVQLDELDERDAWIRAFSVYTMNQMFQPDGVMSDLIERWFMYTSDSLYFTGNNVGDMVLRVVKRVGDPDKLGIFVLETAAMAANAQANFKIAKWKNGSYCLVKHNADNGKWQLAMNLHWSCPSWIHNRKTEVLVTTGTAVTIDERREAAKSGMAKRGKTEAYNPRSGRGRRKVSAIGGTDRQVFLREQQRAFRDRKQKYFMNLEEKCKALEAEIHALRVAAAGVSINSFCTTSATNSNQSQTNGENAAATLANAEAETIPAEIETVLCLNPVCAAQTAALKAYIAQLQSQQTNAMQKSLTSTSITLTSANLNGSSSPKSQNSSEPFTIVPFQNNKQLPFSNANLFGLNHSDSVDLNLDWLINDISEITGMSAIEVSNAIPAARSRFEQGYTTILSSEQLYGPAPIEDFKRKMKEIESLQADMKVVDRVSDIYVRLTRTTDTKTARVLYLRMVREANRLLALCTVVERVQVVEIISEFQTLTSLYDAHLHNLLSGFMPFQEFTVTQSAEWTPKLQNFRTELKTIPSLAAIPPEIIDPIIDQMCTVWGYFEHRDSNPEEFFQVNNSCHGLLLLLENTEDRRKFFTVVETLKASLWREMDELLADLEAVTI</sequence>
<feature type="compositionally biased region" description="Polar residues" evidence="4">
    <location>
        <begin position="1"/>
        <end position="24"/>
    </location>
</feature>
<feature type="coiled-coil region" evidence="3">
    <location>
        <begin position="51"/>
        <end position="78"/>
    </location>
</feature>
<evidence type="ECO:0008006" key="7">
    <source>
        <dbReference type="Google" id="ProtNLM"/>
    </source>
</evidence>
<evidence type="ECO:0000313" key="6">
    <source>
        <dbReference type="Proteomes" id="UP001211907"/>
    </source>
</evidence>
<keyword evidence="3" id="KW-0175">Coiled coil</keyword>
<feature type="region of interest" description="Disordered" evidence="4">
    <location>
        <begin position="146"/>
        <end position="175"/>
    </location>
</feature>
<name>A0AAD5SX31_9FUNG</name>
<keyword evidence="2" id="KW-0539">Nucleus</keyword>
<dbReference type="InterPro" id="IPR050936">
    <property type="entry name" value="AP-1-like"/>
</dbReference>
<evidence type="ECO:0000256" key="1">
    <source>
        <dbReference type="ARBA" id="ARBA00004123"/>
    </source>
</evidence>
<dbReference type="PANTHER" id="PTHR40621">
    <property type="entry name" value="TRANSCRIPTION FACTOR KAPC-RELATED"/>
    <property type="match status" value="1"/>
</dbReference>
<feature type="compositionally biased region" description="Low complexity" evidence="4">
    <location>
        <begin position="164"/>
        <end position="175"/>
    </location>
</feature>
<dbReference type="PANTHER" id="PTHR40621:SF6">
    <property type="entry name" value="AP-1-LIKE TRANSCRIPTION FACTOR YAP1-RELATED"/>
    <property type="match status" value="1"/>
</dbReference>
<gene>
    <name evidence="5" type="ORF">HK100_001375</name>
</gene>
<dbReference type="Proteomes" id="UP001211907">
    <property type="component" value="Unassembled WGS sequence"/>
</dbReference>
<dbReference type="InterPro" id="IPR046347">
    <property type="entry name" value="bZIP_sf"/>
</dbReference>
<dbReference type="GO" id="GO:0000976">
    <property type="term" value="F:transcription cis-regulatory region binding"/>
    <property type="evidence" value="ECO:0007669"/>
    <property type="project" value="InterPro"/>
</dbReference>
<reference evidence="5" key="1">
    <citation type="submission" date="2020-05" db="EMBL/GenBank/DDBJ databases">
        <title>Phylogenomic resolution of chytrid fungi.</title>
        <authorList>
            <person name="Stajich J.E."/>
            <person name="Amses K."/>
            <person name="Simmons R."/>
            <person name="Seto K."/>
            <person name="Myers J."/>
            <person name="Bonds A."/>
            <person name="Quandt C.A."/>
            <person name="Barry K."/>
            <person name="Liu P."/>
            <person name="Grigoriev I."/>
            <person name="Longcore J.E."/>
            <person name="James T.Y."/>
        </authorList>
    </citation>
    <scope>NUCLEOTIDE SEQUENCE</scope>
    <source>
        <strain evidence="5">JEL0513</strain>
    </source>
</reference>
<comment type="caution">
    <text evidence="5">The sequence shown here is derived from an EMBL/GenBank/DDBJ whole genome shotgun (WGS) entry which is preliminary data.</text>
</comment>
<dbReference type="SUPFAM" id="SSF57959">
    <property type="entry name" value="Leucine zipper domain"/>
    <property type="match status" value="2"/>
</dbReference>
<feature type="region of interest" description="Disordered" evidence="4">
    <location>
        <begin position="1287"/>
        <end position="1310"/>
    </location>
</feature>
<protein>
    <recommendedName>
        <fullName evidence="7">BZIP domain-containing protein</fullName>
    </recommendedName>
</protein>
<feature type="region of interest" description="Disordered" evidence="4">
    <location>
        <begin position="1"/>
        <end position="40"/>
    </location>
</feature>
<accession>A0AAD5SX31</accession>